<feature type="short sequence motif" description="'HIGH' region" evidence="10">
    <location>
        <begin position="53"/>
        <end position="63"/>
    </location>
</feature>
<dbReference type="GO" id="GO:0005524">
    <property type="term" value="F:ATP binding"/>
    <property type="evidence" value="ECO:0007669"/>
    <property type="project" value="UniProtKB-UniRule"/>
</dbReference>
<dbReference type="PRINTS" id="PR00986">
    <property type="entry name" value="TRNASYNTHVAL"/>
</dbReference>
<dbReference type="InterPro" id="IPR001412">
    <property type="entry name" value="aa-tRNA-synth_I_CS"/>
</dbReference>
<dbReference type="CDD" id="cd07962">
    <property type="entry name" value="Anticodon_Ia_Val"/>
    <property type="match status" value="1"/>
</dbReference>
<keyword evidence="3 10" id="KW-0547">Nucleotide-binding</keyword>
<evidence type="ECO:0000313" key="15">
    <source>
        <dbReference type="Proteomes" id="UP000295674"/>
    </source>
</evidence>
<evidence type="ECO:0000256" key="8">
    <source>
        <dbReference type="ARBA" id="ARBA00047552"/>
    </source>
</evidence>
<dbReference type="PROSITE" id="PS00178">
    <property type="entry name" value="AA_TRNA_LIGASE_I"/>
    <property type="match status" value="1"/>
</dbReference>
<dbReference type="InterPro" id="IPR010978">
    <property type="entry name" value="tRNA-bd_arm"/>
</dbReference>
<dbReference type="OrthoDB" id="9810365at2"/>
<feature type="domain" description="Aminoacyl-tRNA synthetase class Ia" evidence="11">
    <location>
        <begin position="444"/>
        <end position="569"/>
    </location>
</feature>
<dbReference type="Gene3D" id="3.90.740.10">
    <property type="entry name" value="Valyl/Leucyl/Isoleucyl-tRNA synthetase, editing domain"/>
    <property type="match status" value="1"/>
</dbReference>
<comment type="domain">
    <text evidence="10">ValRS has two distinct active sites: one for aminoacylation and one for editing. The misactivated threonine is translocated from the active site to the editing site.</text>
</comment>
<dbReference type="InterPro" id="IPR002300">
    <property type="entry name" value="aa-tRNA-synth_Ia"/>
</dbReference>
<evidence type="ECO:0000259" key="12">
    <source>
        <dbReference type="Pfam" id="PF08264"/>
    </source>
</evidence>
<dbReference type="CDD" id="cd00817">
    <property type="entry name" value="ValRS_core"/>
    <property type="match status" value="1"/>
</dbReference>
<dbReference type="Pfam" id="PF08264">
    <property type="entry name" value="Anticodon_1"/>
    <property type="match status" value="1"/>
</dbReference>
<dbReference type="Pfam" id="PF10458">
    <property type="entry name" value="Val_tRNA-synt_C"/>
    <property type="match status" value="1"/>
</dbReference>
<keyword evidence="5 10" id="KW-0648">Protein biosynthesis</keyword>
<dbReference type="Gene3D" id="1.10.287.380">
    <property type="entry name" value="Valyl-tRNA synthetase, C-terminal domain"/>
    <property type="match status" value="1"/>
</dbReference>
<dbReference type="InterPro" id="IPR019499">
    <property type="entry name" value="Val-tRNA_synth_tRNA-bd"/>
</dbReference>
<keyword evidence="2 10" id="KW-0436">Ligase</keyword>
<accession>A0A4R4VG94</accession>
<comment type="catalytic activity">
    <reaction evidence="8 10">
        <text>tRNA(Val) + L-valine + ATP = L-valyl-tRNA(Val) + AMP + diphosphate</text>
        <dbReference type="Rhea" id="RHEA:10704"/>
        <dbReference type="Rhea" id="RHEA-COMP:9672"/>
        <dbReference type="Rhea" id="RHEA-COMP:9708"/>
        <dbReference type="ChEBI" id="CHEBI:30616"/>
        <dbReference type="ChEBI" id="CHEBI:33019"/>
        <dbReference type="ChEBI" id="CHEBI:57762"/>
        <dbReference type="ChEBI" id="CHEBI:78442"/>
        <dbReference type="ChEBI" id="CHEBI:78537"/>
        <dbReference type="ChEBI" id="CHEBI:456215"/>
        <dbReference type="EC" id="6.1.1.9"/>
    </reaction>
</comment>
<dbReference type="EC" id="6.1.1.9" evidence="10"/>
<dbReference type="InterPro" id="IPR037118">
    <property type="entry name" value="Val-tRNA_synth_C_sf"/>
</dbReference>
<evidence type="ECO:0000313" key="14">
    <source>
        <dbReference type="EMBL" id="TDD04608.1"/>
    </source>
</evidence>
<feature type="domain" description="Methionyl/Valyl/Leucyl/Isoleucyl-tRNA synthetase anticodon-binding" evidence="12">
    <location>
        <begin position="615"/>
        <end position="757"/>
    </location>
</feature>
<dbReference type="GO" id="GO:0006438">
    <property type="term" value="P:valyl-tRNA aminoacylation"/>
    <property type="evidence" value="ECO:0007669"/>
    <property type="project" value="UniProtKB-UniRule"/>
</dbReference>
<dbReference type="FunFam" id="3.40.50.620:FF:000129">
    <property type="entry name" value="Valine--tRNA ligase"/>
    <property type="match status" value="1"/>
</dbReference>
<dbReference type="Pfam" id="PF00133">
    <property type="entry name" value="tRNA-synt_1"/>
    <property type="match status" value="2"/>
</dbReference>
<evidence type="ECO:0000256" key="2">
    <source>
        <dbReference type="ARBA" id="ARBA00022598"/>
    </source>
</evidence>
<dbReference type="SUPFAM" id="SSF50677">
    <property type="entry name" value="ValRS/IleRS/LeuRS editing domain"/>
    <property type="match status" value="1"/>
</dbReference>
<name>A0A4R4VG94_9PSEU</name>
<feature type="domain" description="Valyl-tRNA synthetase tRNA-binding arm" evidence="13">
    <location>
        <begin position="815"/>
        <end position="879"/>
    </location>
</feature>
<evidence type="ECO:0000256" key="1">
    <source>
        <dbReference type="ARBA" id="ARBA00022490"/>
    </source>
</evidence>
<comment type="function">
    <text evidence="10">Catalyzes the attachment of valine to tRNA(Val). As ValRS can inadvertently accommodate and process structurally similar amino acids such as threonine, to avoid such errors, it has a 'posttransfer' editing activity that hydrolyzes mischarged Thr-tRNA(Val) in a tRNA-dependent manner.</text>
</comment>
<evidence type="ECO:0000256" key="4">
    <source>
        <dbReference type="ARBA" id="ARBA00022840"/>
    </source>
</evidence>
<keyword evidence="4 10" id="KW-0067">ATP-binding</keyword>
<dbReference type="GO" id="GO:0005829">
    <property type="term" value="C:cytosol"/>
    <property type="evidence" value="ECO:0007669"/>
    <property type="project" value="TreeGrafter"/>
</dbReference>
<comment type="subcellular location">
    <subcellularLocation>
        <location evidence="10">Cytoplasm</location>
    </subcellularLocation>
</comment>
<dbReference type="HAMAP" id="MF_02004">
    <property type="entry name" value="Val_tRNA_synth_type1"/>
    <property type="match status" value="1"/>
</dbReference>
<keyword evidence="6 10" id="KW-0175">Coiled coil</keyword>
<comment type="domain">
    <text evidence="10">The C-terminal coiled-coil domain is crucial for aminoacylation activity.</text>
</comment>
<sequence>MTQTHAAATRELPSTWNPADVEAELYERWVAAEYFTADPNSDKPPFSIVIPPPNVTGSLHIGHAFEHTLMDILTRRRRMQGYEALWLPGMDHASIAVQALVEKQLREEGIDHRELGREKFLERVWGWKEKHGGAILSQMRRLGDSVDWSRERFTMDDGLSRAVQTIFKNLYDDGLIYRAERLVNWSPEMRTAISDIEVEHKEVEGELVSMRYGDGDAAIVVATTRVETMLGDTAIAVHPNDERYRHMVGTEVELPLTGRKIPIVPDEHVDPEFGTGAVKVTPAHDPNDFEIGKRHDLPMLTIMDEQGRIAHTGTRFDGMDRFEARVAVREALREQDRIVAEKRPYVHSVGHSSRSKEPIEPRLSLQWFVKVGPLAQAAGDAVRDGRVAVHPPEMAKRYFDWVDNLHDWAISRQLWWGHRIPIWYGPNGEVVCVGPDEEPPSGDGWHQDEDVLDTWFSSGLWPFSTMGWPEQTPELEKFYPTSVLVTGYDILFFWVVRMMMMGLYAMKDRDPAEAIPFKTIALHGMVRDAHGKKMSKSAGNTVDPLEWMDTYGTDALRFTLARGANPGTDSPISEEWVSASRSFGTKLFNATKFALMNGARVPESPLQRESLTDADRWILDRADALVSYVDDMMEDFQFAKATEALYHFTWDEFCDWYLELSKVQFDGTEERAELTRQVLGQVLDTLLRLLHPTIPFLTETLWTALTGRESVVIADWPKATGAEADSGAADRIAATQKLITEIRRFRSDQGLKPGQKVAARLSGVDELGLAEHVPAVRSLAKVTAPEDGFTSSASIEVGLAGGNVDVELDLSGAIDVEAERKRLAKDLAAAEKELTGADKKLGNESFLAKAPAEVVDKIKARRETAEADIARITARLEALPQG</sequence>
<dbReference type="SUPFAM" id="SSF46589">
    <property type="entry name" value="tRNA-binding arm"/>
    <property type="match status" value="1"/>
</dbReference>
<dbReference type="SUPFAM" id="SSF52374">
    <property type="entry name" value="Nucleotidylyl transferase"/>
    <property type="match status" value="1"/>
</dbReference>
<dbReference type="FunFam" id="3.90.740.10:FF:000005">
    <property type="entry name" value="Valine--tRNA ligase, mitochondrial"/>
    <property type="match status" value="1"/>
</dbReference>
<evidence type="ECO:0000256" key="9">
    <source>
        <dbReference type="ARBA" id="ARBA00060830"/>
    </source>
</evidence>
<dbReference type="InterPro" id="IPR009008">
    <property type="entry name" value="Val/Leu/Ile-tRNA-synth_edit"/>
</dbReference>
<gene>
    <name evidence="10" type="primary">valS</name>
    <name evidence="14" type="ORF">E1181_17360</name>
</gene>
<dbReference type="FunFam" id="3.40.50.620:FF:000098">
    <property type="entry name" value="Valine--tRNA ligase"/>
    <property type="match status" value="1"/>
</dbReference>
<evidence type="ECO:0000256" key="5">
    <source>
        <dbReference type="ARBA" id="ARBA00022917"/>
    </source>
</evidence>
<dbReference type="FunFam" id="1.10.287.380:FF:000001">
    <property type="entry name" value="Valine--tRNA ligase"/>
    <property type="match status" value="1"/>
</dbReference>
<organism evidence="14 15">
    <name type="scientific">Saccharopolyspora terrae</name>
    <dbReference type="NCBI Taxonomy" id="2530384"/>
    <lineage>
        <taxon>Bacteria</taxon>
        <taxon>Bacillati</taxon>
        <taxon>Actinomycetota</taxon>
        <taxon>Actinomycetes</taxon>
        <taxon>Pseudonocardiales</taxon>
        <taxon>Pseudonocardiaceae</taxon>
        <taxon>Saccharopolyspora</taxon>
    </lineage>
</organism>
<dbReference type="EMBL" id="SMKS01000029">
    <property type="protein sequence ID" value="TDD04608.1"/>
    <property type="molecule type" value="Genomic_DNA"/>
</dbReference>
<feature type="coiled-coil region" evidence="10">
    <location>
        <begin position="813"/>
        <end position="875"/>
    </location>
</feature>
<keyword evidence="1 10" id="KW-0963">Cytoplasm</keyword>
<dbReference type="Gene3D" id="1.10.730.10">
    <property type="entry name" value="Isoleucyl-tRNA Synthetase, Domain 1"/>
    <property type="match status" value="1"/>
</dbReference>
<dbReference type="InterPro" id="IPR014729">
    <property type="entry name" value="Rossmann-like_a/b/a_fold"/>
</dbReference>
<dbReference type="Gene3D" id="3.40.50.620">
    <property type="entry name" value="HUPs"/>
    <property type="match status" value="3"/>
</dbReference>
<dbReference type="GO" id="GO:0002161">
    <property type="term" value="F:aminoacyl-tRNA deacylase activity"/>
    <property type="evidence" value="ECO:0007669"/>
    <property type="project" value="InterPro"/>
</dbReference>
<protein>
    <recommendedName>
        <fullName evidence="10">Valine--tRNA ligase</fullName>
        <ecNumber evidence="10">6.1.1.9</ecNumber>
    </recommendedName>
    <alternativeName>
        <fullName evidence="10">Valyl-tRNA synthetase</fullName>
        <shortName evidence="10">ValRS</shortName>
    </alternativeName>
</protein>
<dbReference type="GO" id="GO:0004832">
    <property type="term" value="F:valine-tRNA ligase activity"/>
    <property type="evidence" value="ECO:0007669"/>
    <property type="project" value="UniProtKB-UniRule"/>
</dbReference>
<evidence type="ECO:0000256" key="10">
    <source>
        <dbReference type="HAMAP-Rule" id="MF_02004"/>
    </source>
</evidence>
<feature type="short sequence motif" description="'KMSKS' region" evidence="10">
    <location>
        <begin position="533"/>
        <end position="537"/>
    </location>
</feature>
<keyword evidence="15" id="KW-1185">Reference proteome</keyword>
<dbReference type="InterPro" id="IPR033705">
    <property type="entry name" value="Anticodon_Ia_Val"/>
</dbReference>
<feature type="binding site" evidence="10">
    <location>
        <position position="536"/>
    </location>
    <ligand>
        <name>ATP</name>
        <dbReference type="ChEBI" id="CHEBI:30616"/>
    </ligand>
</feature>
<dbReference type="PANTHER" id="PTHR11946:SF93">
    <property type="entry name" value="VALINE--TRNA LIGASE, CHLOROPLASTIC_MITOCHONDRIAL 2"/>
    <property type="match status" value="1"/>
</dbReference>
<dbReference type="PANTHER" id="PTHR11946">
    <property type="entry name" value="VALYL-TRNA SYNTHETASES"/>
    <property type="match status" value="1"/>
</dbReference>
<reference evidence="14 15" key="1">
    <citation type="submission" date="2019-03" db="EMBL/GenBank/DDBJ databases">
        <title>Draft genome sequences of novel Actinobacteria.</title>
        <authorList>
            <person name="Sahin N."/>
            <person name="Ay H."/>
            <person name="Saygin H."/>
        </authorList>
    </citation>
    <scope>NUCLEOTIDE SEQUENCE [LARGE SCALE GENOMIC DNA]</scope>
    <source>
        <strain evidence="14 15">16K309</strain>
    </source>
</reference>
<dbReference type="Proteomes" id="UP000295674">
    <property type="component" value="Unassembled WGS sequence"/>
</dbReference>
<evidence type="ECO:0000256" key="3">
    <source>
        <dbReference type="ARBA" id="ARBA00022741"/>
    </source>
</evidence>
<dbReference type="NCBIfam" id="TIGR00422">
    <property type="entry name" value="valS"/>
    <property type="match status" value="1"/>
</dbReference>
<evidence type="ECO:0000259" key="11">
    <source>
        <dbReference type="Pfam" id="PF00133"/>
    </source>
</evidence>
<comment type="subunit">
    <text evidence="10">Monomer.</text>
</comment>
<evidence type="ECO:0000256" key="7">
    <source>
        <dbReference type="ARBA" id="ARBA00023146"/>
    </source>
</evidence>
<proteinExistence type="inferred from homology"/>
<dbReference type="RefSeq" id="WP_132676029.1">
    <property type="nucleotide sequence ID" value="NZ_SMKS01000029.1"/>
</dbReference>
<evidence type="ECO:0000256" key="6">
    <source>
        <dbReference type="ARBA" id="ARBA00023054"/>
    </source>
</evidence>
<keyword evidence="7 10" id="KW-0030">Aminoacyl-tRNA synthetase</keyword>
<comment type="caution">
    <text evidence="14">The sequence shown here is derived from an EMBL/GenBank/DDBJ whole genome shotgun (WGS) entry which is preliminary data.</text>
</comment>
<dbReference type="AlphaFoldDB" id="A0A4R4VG94"/>
<dbReference type="InterPro" id="IPR009080">
    <property type="entry name" value="tRNAsynth_Ia_anticodon-bd"/>
</dbReference>
<evidence type="ECO:0000259" key="13">
    <source>
        <dbReference type="Pfam" id="PF10458"/>
    </source>
</evidence>
<dbReference type="NCBIfam" id="NF004349">
    <property type="entry name" value="PRK05729.1"/>
    <property type="match status" value="1"/>
</dbReference>
<comment type="similarity">
    <text evidence="9 10">Belongs to the class-I aminoacyl-tRNA synthetase family. ValS type 1 subfamily.</text>
</comment>
<feature type="domain" description="Aminoacyl-tRNA synthetase class Ia" evidence="11">
    <location>
        <begin position="25"/>
        <end position="433"/>
    </location>
</feature>
<dbReference type="InterPro" id="IPR002303">
    <property type="entry name" value="Valyl-tRNA_ligase"/>
</dbReference>
<dbReference type="InterPro" id="IPR013155">
    <property type="entry name" value="M/V/L/I-tRNA-synth_anticd-bd"/>
</dbReference>
<dbReference type="SUPFAM" id="SSF47323">
    <property type="entry name" value="Anticodon-binding domain of a subclass of class I aminoacyl-tRNA synthetases"/>
    <property type="match status" value="1"/>
</dbReference>